<dbReference type="GO" id="GO:0046872">
    <property type="term" value="F:metal ion binding"/>
    <property type="evidence" value="ECO:0007669"/>
    <property type="project" value="UniProtKB-KW"/>
</dbReference>
<dbReference type="OrthoDB" id="9776731at2"/>
<evidence type="ECO:0000313" key="5">
    <source>
        <dbReference type="EMBL" id="GEN31574.1"/>
    </source>
</evidence>
<keyword evidence="2 5" id="KW-0378">Hydrolase</keyword>
<dbReference type="CDD" id="cd03886">
    <property type="entry name" value="M20_Acy1"/>
    <property type="match status" value="1"/>
</dbReference>
<dbReference type="Proteomes" id="UP000321491">
    <property type="component" value="Unassembled WGS sequence"/>
</dbReference>
<dbReference type="InterPro" id="IPR002933">
    <property type="entry name" value="Peptidase_M20"/>
</dbReference>
<dbReference type="Pfam" id="PF07687">
    <property type="entry name" value="M20_dimer"/>
    <property type="match status" value="1"/>
</dbReference>
<feature type="binding site" evidence="3">
    <location>
        <position position="106"/>
    </location>
    <ligand>
        <name>Mn(2+)</name>
        <dbReference type="ChEBI" id="CHEBI:29035"/>
        <label>2</label>
    </ligand>
</feature>
<comment type="caution">
    <text evidence="5">The sequence shown here is derived from an EMBL/GenBank/DDBJ whole genome shotgun (WGS) entry which is preliminary data.</text>
</comment>
<feature type="binding site" evidence="3">
    <location>
        <position position="140"/>
    </location>
    <ligand>
        <name>Mn(2+)</name>
        <dbReference type="ChEBI" id="CHEBI:29035"/>
        <label>2</label>
    </ligand>
</feature>
<name>A0A511UY65_9BACI</name>
<keyword evidence="6" id="KW-1185">Reference proteome</keyword>
<comment type="cofactor">
    <cofactor evidence="3">
        <name>Mn(2+)</name>
        <dbReference type="ChEBI" id="CHEBI:29035"/>
    </cofactor>
    <text evidence="3">The Mn(2+) ion enhances activity.</text>
</comment>
<dbReference type="AlphaFoldDB" id="A0A511UY65"/>
<dbReference type="InterPro" id="IPR017439">
    <property type="entry name" value="Amidohydrolase"/>
</dbReference>
<dbReference type="Pfam" id="PF01546">
    <property type="entry name" value="Peptidase_M20"/>
    <property type="match status" value="1"/>
</dbReference>
<proteinExistence type="inferred from homology"/>
<organism evidence="5 6">
    <name type="scientific">Cerasibacillus quisquiliarum</name>
    <dbReference type="NCBI Taxonomy" id="227865"/>
    <lineage>
        <taxon>Bacteria</taxon>
        <taxon>Bacillati</taxon>
        <taxon>Bacillota</taxon>
        <taxon>Bacilli</taxon>
        <taxon>Bacillales</taxon>
        <taxon>Bacillaceae</taxon>
        <taxon>Cerasibacillus</taxon>
    </lineage>
</organism>
<dbReference type="RefSeq" id="WP_146937893.1">
    <property type="nucleotide sequence ID" value="NZ_BJXW01000019.1"/>
</dbReference>
<sequence length="410" mass="45693">MVKKLVKRYLAEVEEDIISIRRHLHRYPELSHQEYKTSKLVQEKLAASHIQFKAGYGNTGVLGMIQGEKPGKTVALRADMDALPIQEKNDIPYKSTKPGVMHACGHDAHTAMLLGAAEILNRMRAHIEGKVLLVFQPAEEDAPIGGAQLMLNDGVFEKHQPDVIYGMHVWPDLPVGTIGIRKREMMGASDRFKITIQGRGGHASMPHQTNDAIVTAGYLITAMQSIVSRSINPLKQSVVTIGKINGGYQANVIAEKVTLSGTVRTYDQEIKHKIKQRLSKICNKTAAMFESTIDMTYIDGYEATINTPRWASLVRQTAIDLFGNNATPEVEPALTAEDFSRYLKHYQGAFIWLGTRVDHPNEQKALHNPEFKLNEKALPLGSELLVHLVLNTLKKLNGEVNESHAIYQIH</sequence>
<dbReference type="PANTHER" id="PTHR11014">
    <property type="entry name" value="PEPTIDASE M20 FAMILY MEMBER"/>
    <property type="match status" value="1"/>
</dbReference>
<dbReference type="Gene3D" id="3.40.630.10">
    <property type="entry name" value="Zn peptidases"/>
    <property type="match status" value="1"/>
</dbReference>
<dbReference type="Gene3D" id="3.30.70.360">
    <property type="match status" value="1"/>
</dbReference>
<accession>A0A511UY65</accession>
<feature type="binding site" evidence="3">
    <location>
        <position position="367"/>
    </location>
    <ligand>
        <name>Mn(2+)</name>
        <dbReference type="ChEBI" id="CHEBI:29035"/>
        <label>2</label>
    </ligand>
</feature>
<dbReference type="EMBL" id="BJXW01000019">
    <property type="protein sequence ID" value="GEN31574.1"/>
    <property type="molecule type" value="Genomic_DNA"/>
</dbReference>
<dbReference type="InterPro" id="IPR011650">
    <property type="entry name" value="Peptidase_M20_dimer"/>
</dbReference>
<evidence type="ECO:0000256" key="3">
    <source>
        <dbReference type="PIRSR" id="PIRSR005962-1"/>
    </source>
</evidence>
<dbReference type="NCBIfam" id="TIGR01891">
    <property type="entry name" value="amidohydrolases"/>
    <property type="match status" value="1"/>
</dbReference>
<feature type="domain" description="Peptidase M20 dimerisation" evidence="4">
    <location>
        <begin position="191"/>
        <end position="286"/>
    </location>
</feature>
<dbReference type="FunFam" id="3.30.70.360:FF:000014">
    <property type="entry name" value="N-acyl-L-amino acid amidohydrolase"/>
    <property type="match status" value="1"/>
</dbReference>
<keyword evidence="3" id="KW-0479">Metal-binding</keyword>
<dbReference type="PANTHER" id="PTHR11014:SF63">
    <property type="entry name" value="METALLOPEPTIDASE, PUTATIVE (AFU_ORTHOLOGUE AFUA_6G09600)-RELATED"/>
    <property type="match status" value="1"/>
</dbReference>
<reference evidence="5 6" key="1">
    <citation type="submission" date="2019-07" db="EMBL/GenBank/DDBJ databases">
        <title>Whole genome shotgun sequence of Cerasibacillus quisquiliarum NBRC 102429.</title>
        <authorList>
            <person name="Hosoyama A."/>
            <person name="Uohara A."/>
            <person name="Ohji S."/>
            <person name="Ichikawa N."/>
        </authorList>
    </citation>
    <scope>NUCLEOTIDE SEQUENCE [LARGE SCALE GENOMIC DNA]</scope>
    <source>
        <strain evidence="5 6">NBRC 102429</strain>
    </source>
</reference>
<gene>
    <name evidence="5" type="ORF">CQU01_18120</name>
</gene>
<dbReference type="InterPro" id="IPR036264">
    <property type="entry name" value="Bact_exopeptidase_dim_dom"/>
</dbReference>
<evidence type="ECO:0000256" key="2">
    <source>
        <dbReference type="ARBA" id="ARBA00022801"/>
    </source>
</evidence>
<dbReference type="PIRSF" id="PIRSF005962">
    <property type="entry name" value="Pept_M20D_amidohydro"/>
    <property type="match status" value="1"/>
</dbReference>
<protein>
    <submittedName>
        <fullName evidence="5">Hydrolase</fullName>
    </submittedName>
</protein>
<feature type="binding site" evidence="3">
    <location>
        <position position="104"/>
    </location>
    <ligand>
        <name>Mn(2+)</name>
        <dbReference type="ChEBI" id="CHEBI:29035"/>
        <label>2</label>
    </ligand>
</feature>
<feature type="binding site" evidence="3">
    <location>
        <position position="168"/>
    </location>
    <ligand>
        <name>Mn(2+)</name>
        <dbReference type="ChEBI" id="CHEBI:29035"/>
        <label>2</label>
    </ligand>
</feature>
<evidence type="ECO:0000313" key="6">
    <source>
        <dbReference type="Proteomes" id="UP000321491"/>
    </source>
</evidence>
<evidence type="ECO:0000259" key="4">
    <source>
        <dbReference type="Pfam" id="PF07687"/>
    </source>
</evidence>
<dbReference type="GO" id="GO:0016787">
    <property type="term" value="F:hydrolase activity"/>
    <property type="evidence" value="ECO:0007669"/>
    <property type="project" value="UniProtKB-KW"/>
</dbReference>
<dbReference type="SUPFAM" id="SSF53187">
    <property type="entry name" value="Zn-dependent exopeptidases"/>
    <property type="match status" value="1"/>
</dbReference>
<keyword evidence="3" id="KW-0464">Manganese</keyword>
<dbReference type="SUPFAM" id="SSF55031">
    <property type="entry name" value="Bacterial exopeptidase dimerisation domain"/>
    <property type="match status" value="1"/>
</dbReference>
<evidence type="ECO:0000256" key="1">
    <source>
        <dbReference type="ARBA" id="ARBA00006153"/>
    </source>
</evidence>
<comment type="similarity">
    <text evidence="1">Belongs to the peptidase M20 family.</text>
</comment>